<dbReference type="Pfam" id="PF23209">
    <property type="entry name" value="IDM1_C"/>
    <property type="match status" value="1"/>
</dbReference>
<keyword evidence="3" id="KW-1185">Reference proteome</keyword>
<dbReference type="PANTHER" id="PTHR46309">
    <property type="entry name" value="PHD FINGER PROTEIN 12"/>
    <property type="match status" value="1"/>
</dbReference>
<evidence type="ECO:0000313" key="2">
    <source>
        <dbReference type="EMBL" id="MED6136502.1"/>
    </source>
</evidence>
<dbReference type="Proteomes" id="UP001341840">
    <property type="component" value="Unassembled WGS sequence"/>
</dbReference>
<feature type="domain" description="Increased DNA methylation 1 C-terminal" evidence="1">
    <location>
        <begin position="133"/>
        <end position="190"/>
    </location>
</feature>
<organism evidence="2 3">
    <name type="scientific">Stylosanthes scabra</name>
    <dbReference type="NCBI Taxonomy" id="79078"/>
    <lineage>
        <taxon>Eukaryota</taxon>
        <taxon>Viridiplantae</taxon>
        <taxon>Streptophyta</taxon>
        <taxon>Embryophyta</taxon>
        <taxon>Tracheophyta</taxon>
        <taxon>Spermatophyta</taxon>
        <taxon>Magnoliopsida</taxon>
        <taxon>eudicotyledons</taxon>
        <taxon>Gunneridae</taxon>
        <taxon>Pentapetalae</taxon>
        <taxon>rosids</taxon>
        <taxon>fabids</taxon>
        <taxon>Fabales</taxon>
        <taxon>Fabaceae</taxon>
        <taxon>Papilionoideae</taxon>
        <taxon>50 kb inversion clade</taxon>
        <taxon>dalbergioids sensu lato</taxon>
        <taxon>Dalbergieae</taxon>
        <taxon>Pterocarpus clade</taxon>
        <taxon>Stylosanthes</taxon>
    </lineage>
</organism>
<dbReference type="EMBL" id="JASCZI010060869">
    <property type="protein sequence ID" value="MED6136502.1"/>
    <property type="molecule type" value="Genomic_DNA"/>
</dbReference>
<proteinExistence type="predicted"/>
<sequence>MLPPGEWHCPNCTCKFCGLANGPLHKEDESTINSLHTCNLCEKKFHDCCTKEMDALPTNSDFSGPSFCGKGCKEFFEHLKKYLGPKHELDAGLTWSLIRRTDDDSDAASRGITQRVECNSKLAVALTVMDECFLPVVDRRSGVNILHNVLYNTGSNFSRLNYTGFYTVILERGDEMISAASIRYYASDLAFHVL</sequence>
<dbReference type="InterPro" id="IPR042163">
    <property type="entry name" value="PHF12"/>
</dbReference>
<protein>
    <recommendedName>
        <fullName evidence="1">Increased DNA methylation 1 C-terminal domain-containing protein</fullName>
    </recommendedName>
</protein>
<gene>
    <name evidence="2" type="ORF">PIB30_056591</name>
</gene>
<comment type="caution">
    <text evidence="2">The sequence shown here is derived from an EMBL/GenBank/DDBJ whole genome shotgun (WGS) entry which is preliminary data.</text>
</comment>
<accession>A0ABU6SJE8</accession>
<reference evidence="2 3" key="1">
    <citation type="journal article" date="2023" name="Plants (Basel)">
        <title>Bridging the Gap: Combining Genomics and Transcriptomics Approaches to Understand Stylosanthes scabra, an Orphan Legume from the Brazilian Caatinga.</title>
        <authorList>
            <person name="Ferreira-Neto J.R.C."/>
            <person name="da Silva M.D."/>
            <person name="Binneck E."/>
            <person name="de Melo N.F."/>
            <person name="da Silva R.H."/>
            <person name="de Melo A.L.T.M."/>
            <person name="Pandolfi V."/>
            <person name="Bustamante F.O."/>
            <person name="Brasileiro-Vidal A.C."/>
            <person name="Benko-Iseppon A.M."/>
        </authorList>
    </citation>
    <scope>NUCLEOTIDE SEQUENCE [LARGE SCALE GENOMIC DNA]</scope>
    <source>
        <tissue evidence="2">Leaves</tissue>
    </source>
</reference>
<evidence type="ECO:0000259" key="1">
    <source>
        <dbReference type="Pfam" id="PF23209"/>
    </source>
</evidence>
<dbReference type="PANTHER" id="PTHR46309:SF1">
    <property type="entry name" value="PHD FINGER PROTEIN 12"/>
    <property type="match status" value="1"/>
</dbReference>
<dbReference type="InterPro" id="IPR056511">
    <property type="entry name" value="IDM1_C"/>
</dbReference>
<evidence type="ECO:0000313" key="3">
    <source>
        <dbReference type="Proteomes" id="UP001341840"/>
    </source>
</evidence>
<name>A0ABU6SJE8_9FABA</name>